<sequence length="34" mass="4121">MKIVVTNLRKLLQVNQLFQLSNKDLKFLNKYQKN</sequence>
<organism evidence="1 2">
    <name type="scientific">Paramecium sonneborni</name>
    <dbReference type="NCBI Taxonomy" id="65129"/>
    <lineage>
        <taxon>Eukaryota</taxon>
        <taxon>Sar</taxon>
        <taxon>Alveolata</taxon>
        <taxon>Ciliophora</taxon>
        <taxon>Intramacronucleata</taxon>
        <taxon>Oligohymenophorea</taxon>
        <taxon>Peniculida</taxon>
        <taxon>Parameciidae</taxon>
        <taxon>Paramecium</taxon>
    </lineage>
</organism>
<accession>A0A8S1RNZ9</accession>
<proteinExistence type="predicted"/>
<dbReference type="EMBL" id="CAJJDN010000199">
    <property type="protein sequence ID" value="CAD8128860.1"/>
    <property type="molecule type" value="Genomic_DNA"/>
</dbReference>
<keyword evidence="2" id="KW-1185">Reference proteome</keyword>
<protein>
    <submittedName>
        <fullName evidence="1">Uncharacterized protein</fullName>
    </submittedName>
</protein>
<evidence type="ECO:0000313" key="1">
    <source>
        <dbReference type="EMBL" id="CAD8128860.1"/>
    </source>
</evidence>
<gene>
    <name evidence="1" type="ORF">PSON_ATCC_30995.1.T1990004</name>
</gene>
<comment type="caution">
    <text evidence="1">The sequence shown here is derived from an EMBL/GenBank/DDBJ whole genome shotgun (WGS) entry which is preliminary data.</text>
</comment>
<dbReference type="AlphaFoldDB" id="A0A8S1RNZ9"/>
<name>A0A8S1RNZ9_9CILI</name>
<evidence type="ECO:0000313" key="2">
    <source>
        <dbReference type="Proteomes" id="UP000692954"/>
    </source>
</evidence>
<reference evidence="1" key="1">
    <citation type="submission" date="2021-01" db="EMBL/GenBank/DDBJ databases">
        <authorList>
            <consortium name="Genoscope - CEA"/>
            <person name="William W."/>
        </authorList>
    </citation>
    <scope>NUCLEOTIDE SEQUENCE</scope>
</reference>
<dbReference type="Proteomes" id="UP000692954">
    <property type="component" value="Unassembled WGS sequence"/>
</dbReference>